<dbReference type="CDD" id="cd02966">
    <property type="entry name" value="TlpA_like_family"/>
    <property type="match status" value="1"/>
</dbReference>
<evidence type="ECO:0000313" key="9">
    <source>
        <dbReference type="Proteomes" id="UP000279972"/>
    </source>
</evidence>
<evidence type="ECO:0000313" key="8">
    <source>
        <dbReference type="Proteomes" id="UP000236262"/>
    </source>
</evidence>
<dbReference type="RefSeq" id="WP_103290830.1">
    <property type="nucleotide sequence ID" value="NZ_CP033924.1"/>
</dbReference>
<keyword evidence="4" id="KW-0676">Redox-active center</keyword>
<dbReference type="KEGG" id="clac:EG342_11315"/>
<proteinExistence type="predicted"/>
<gene>
    <name evidence="7" type="ORF">C1637_08380</name>
    <name evidence="6" type="ORF">EG342_11315</name>
</gene>
<dbReference type="EMBL" id="PPEH01000003">
    <property type="protein sequence ID" value="PNW13877.1"/>
    <property type="molecule type" value="Genomic_DNA"/>
</dbReference>
<evidence type="ECO:0000313" key="7">
    <source>
        <dbReference type="EMBL" id="PNW13877.1"/>
    </source>
</evidence>
<evidence type="ECO:0000256" key="1">
    <source>
        <dbReference type="ARBA" id="ARBA00004196"/>
    </source>
</evidence>
<reference evidence="6 9" key="2">
    <citation type="submission" date="2018-11" db="EMBL/GenBank/DDBJ databases">
        <title>Proposal to divide the Flavobacteriaceae and reorganize its genera based on Amino Acid Identity values calculated from whole genome sequences.</title>
        <authorList>
            <person name="Nicholson A.C."/>
            <person name="Gulvik C.A."/>
            <person name="Whitney A.M."/>
            <person name="Humrighouse B.W."/>
            <person name="Bell M."/>
            <person name="Holmes B."/>
            <person name="Steigerwalt A.G."/>
            <person name="Villarma A."/>
            <person name="Sheth M."/>
            <person name="Batra D."/>
            <person name="Pryor J."/>
            <person name="Bernardet J.-F."/>
            <person name="Hugo C."/>
            <person name="Kampfer P."/>
            <person name="Newman J."/>
            <person name="McQuiston J.R."/>
        </authorList>
    </citation>
    <scope>NUCLEOTIDE SEQUENCE [LARGE SCALE GENOMIC DNA]</scope>
    <source>
        <strain evidence="6 9">KC_1864</strain>
    </source>
</reference>
<dbReference type="InterPro" id="IPR013766">
    <property type="entry name" value="Thioredoxin_domain"/>
</dbReference>
<dbReference type="AlphaFoldDB" id="A0A3G6RHZ8"/>
<keyword evidence="3" id="KW-1015">Disulfide bond</keyword>
<dbReference type="PROSITE" id="PS51352">
    <property type="entry name" value="THIOREDOXIN_2"/>
    <property type="match status" value="1"/>
</dbReference>
<dbReference type="SUPFAM" id="SSF52833">
    <property type="entry name" value="Thioredoxin-like"/>
    <property type="match status" value="1"/>
</dbReference>
<dbReference type="InterPro" id="IPR036249">
    <property type="entry name" value="Thioredoxin-like_sf"/>
</dbReference>
<evidence type="ECO:0000256" key="3">
    <source>
        <dbReference type="ARBA" id="ARBA00023157"/>
    </source>
</evidence>
<sequence>MMKILSVISILVCWSMLSRSQTKITGFVKDAVSDPKELVLTVYDPFSISQPQIIEDTIRTTKGYFNFSIKIQKQMIVGIELNGNSIFFPGTFELLVSPNDSLNIIIPDSKKLGLLNLEIAGKGVEKVDLTKNMLRKILGIYKTDPRYEEQSLLFKFLTTDKKLDAIDSEINTFQSISKKDASVIKTEQYANILKGLFISAMRSDDDSLNVYFNKFIVQKKRMKPFLEGENIFYAGGTLLSEYMLLNEFKNPILSVGDRYKIDNAHAYCKLIIKYFGKRVEVKNYLLSNFMISYLNSKIFNKTSEELYNFYLKNTDNNNPFLIEVANSYLRSKQTLQVGKPFFNFNLSDTVGNLHSLTDFRGKVLIIDFWFTGCSGCRQMAPALDYIEKTLNDQDFKFISINVDKKETWLKGIGQYSSKSSLQLYTMEEKFHHPMIKSLNILGYPTLFVVDGRGNFGGIPPDPRSNQTDFIEFIKNMKNEVAK</sequence>
<dbReference type="Gene3D" id="3.40.30.10">
    <property type="entry name" value="Glutaredoxin"/>
    <property type="match status" value="1"/>
</dbReference>
<dbReference type="Proteomes" id="UP000236262">
    <property type="component" value="Unassembled WGS sequence"/>
</dbReference>
<reference evidence="7 8" key="1">
    <citation type="submission" date="2018-01" db="EMBL/GenBank/DDBJ databases">
        <title>Draft genome sequences of Chryseobacterium lactis NCTC11390, Chryseobacterium oncorhynchi 701B-08, and Chryseobacterium viscerum 687B-08.</title>
        <authorList>
            <person name="Jeong J.-J."/>
            <person name="Lee Y.J."/>
            <person name="Park B."/>
            <person name="Choi I.-G."/>
            <person name="Kim K.D."/>
        </authorList>
    </citation>
    <scope>NUCLEOTIDE SEQUENCE [LARGE SCALE GENOMIC DNA]</scope>
    <source>
        <strain evidence="7 8">NCTC11390</strain>
    </source>
</reference>
<evidence type="ECO:0000256" key="2">
    <source>
        <dbReference type="ARBA" id="ARBA00022748"/>
    </source>
</evidence>
<keyword evidence="9" id="KW-1185">Reference proteome</keyword>
<dbReference type="GO" id="GO:0017004">
    <property type="term" value="P:cytochrome complex assembly"/>
    <property type="evidence" value="ECO:0007669"/>
    <property type="project" value="UniProtKB-KW"/>
</dbReference>
<comment type="subcellular location">
    <subcellularLocation>
        <location evidence="1">Cell envelope</location>
    </subcellularLocation>
</comment>
<dbReference type="OrthoDB" id="9815205at2"/>
<evidence type="ECO:0000313" key="6">
    <source>
        <dbReference type="EMBL" id="AZA82447.1"/>
    </source>
</evidence>
<feature type="domain" description="Thioredoxin" evidence="5">
    <location>
        <begin position="335"/>
        <end position="478"/>
    </location>
</feature>
<dbReference type="Pfam" id="PF00578">
    <property type="entry name" value="AhpC-TSA"/>
    <property type="match status" value="1"/>
</dbReference>
<dbReference type="PANTHER" id="PTHR42852">
    <property type="entry name" value="THIOL:DISULFIDE INTERCHANGE PROTEIN DSBE"/>
    <property type="match status" value="1"/>
</dbReference>
<dbReference type="Proteomes" id="UP000279972">
    <property type="component" value="Chromosome"/>
</dbReference>
<accession>A0A3G6RHZ8</accession>
<keyword evidence="2" id="KW-0201">Cytochrome c-type biogenesis</keyword>
<name>A0A3G6RHZ8_CHRLC</name>
<dbReference type="EMBL" id="CP033924">
    <property type="protein sequence ID" value="AZA82447.1"/>
    <property type="molecule type" value="Genomic_DNA"/>
</dbReference>
<dbReference type="InterPro" id="IPR000866">
    <property type="entry name" value="AhpC/TSA"/>
</dbReference>
<evidence type="ECO:0000259" key="5">
    <source>
        <dbReference type="PROSITE" id="PS51352"/>
    </source>
</evidence>
<dbReference type="GO" id="GO:0030313">
    <property type="term" value="C:cell envelope"/>
    <property type="evidence" value="ECO:0007669"/>
    <property type="project" value="UniProtKB-SubCell"/>
</dbReference>
<protein>
    <submittedName>
        <fullName evidence="6">TlpA family protein disulfide reductase</fullName>
    </submittedName>
</protein>
<dbReference type="PANTHER" id="PTHR42852:SF6">
    <property type="entry name" value="THIOL:DISULFIDE INTERCHANGE PROTEIN DSBE"/>
    <property type="match status" value="1"/>
</dbReference>
<organism evidence="7 8">
    <name type="scientific">Chryseobacterium lactis</name>
    <dbReference type="NCBI Taxonomy" id="1241981"/>
    <lineage>
        <taxon>Bacteria</taxon>
        <taxon>Pseudomonadati</taxon>
        <taxon>Bacteroidota</taxon>
        <taxon>Flavobacteriia</taxon>
        <taxon>Flavobacteriales</taxon>
        <taxon>Weeksellaceae</taxon>
        <taxon>Chryseobacterium group</taxon>
        <taxon>Chryseobacterium</taxon>
    </lineage>
</organism>
<evidence type="ECO:0000256" key="4">
    <source>
        <dbReference type="ARBA" id="ARBA00023284"/>
    </source>
</evidence>
<dbReference type="InterPro" id="IPR050553">
    <property type="entry name" value="Thioredoxin_ResA/DsbE_sf"/>
</dbReference>